<accession>A0A4Y2NHG2</accession>
<reference evidence="2 3" key="1">
    <citation type="journal article" date="2019" name="Sci. Rep.">
        <title>Orb-weaving spider Araneus ventricosus genome elucidates the spidroin gene catalogue.</title>
        <authorList>
            <person name="Kono N."/>
            <person name="Nakamura H."/>
            <person name="Ohtoshi R."/>
            <person name="Moran D.A.P."/>
            <person name="Shinohara A."/>
            <person name="Yoshida Y."/>
            <person name="Fujiwara M."/>
            <person name="Mori M."/>
            <person name="Tomita M."/>
            <person name="Arakawa K."/>
        </authorList>
    </citation>
    <scope>NUCLEOTIDE SEQUENCE [LARGE SCALE GENOMIC DNA]</scope>
</reference>
<evidence type="ECO:0000313" key="3">
    <source>
        <dbReference type="Proteomes" id="UP000499080"/>
    </source>
</evidence>
<dbReference type="AlphaFoldDB" id="A0A4Y2NHG2"/>
<dbReference type="Proteomes" id="UP000499080">
    <property type="component" value="Unassembled WGS sequence"/>
</dbReference>
<gene>
    <name evidence="2" type="ORF">AVEN_26630_1</name>
</gene>
<sequence>MANVGKGIAFSITAEKHGVNAFSQNEIEHFECCDDDVVTSGEGTSKSKGPVVSRAPRIKVQKIWSLYYSTTLSTGDKQYFPSSLAPRYQIIHTSTFHSLFYPPLFLIESVSDRSRQQVRARGGRGTITGKKTTENGSFRDVELEICGSSAEQQKKRREACRYQAGRLSTGIVRLDNPLPPHTRGGGNIRIPIVPKGSSRR</sequence>
<protein>
    <submittedName>
        <fullName evidence="2">Uncharacterized protein</fullName>
    </submittedName>
</protein>
<comment type="caution">
    <text evidence="2">The sequence shown here is derived from an EMBL/GenBank/DDBJ whole genome shotgun (WGS) entry which is preliminary data.</text>
</comment>
<organism evidence="2 3">
    <name type="scientific">Araneus ventricosus</name>
    <name type="common">Orbweaver spider</name>
    <name type="synonym">Epeira ventricosa</name>
    <dbReference type="NCBI Taxonomy" id="182803"/>
    <lineage>
        <taxon>Eukaryota</taxon>
        <taxon>Metazoa</taxon>
        <taxon>Ecdysozoa</taxon>
        <taxon>Arthropoda</taxon>
        <taxon>Chelicerata</taxon>
        <taxon>Arachnida</taxon>
        <taxon>Araneae</taxon>
        <taxon>Araneomorphae</taxon>
        <taxon>Entelegynae</taxon>
        <taxon>Araneoidea</taxon>
        <taxon>Araneidae</taxon>
        <taxon>Araneus</taxon>
    </lineage>
</organism>
<feature type="region of interest" description="Disordered" evidence="1">
    <location>
        <begin position="176"/>
        <end position="200"/>
    </location>
</feature>
<keyword evidence="3" id="KW-1185">Reference proteome</keyword>
<proteinExistence type="predicted"/>
<dbReference type="EMBL" id="BGPR01009231">
    <property type="protein sequence ID" value="GBN38741.1"/>
    <property type="molecule type" value="Genomic_DNA"/>
</dbReference>
<evidence type="ECO:0000313" key="2">
    <source>
        <dbReference type="EMBL" id="GBN38741.1"/>
    </source>
</evidence>
<name>A0A4Y2NHG2_ARAVE</name>
<evidence type="ECO:0000256" key="1">
    <source>
        <dbReference type="SAM" id="MobiDB-lite"/>
    </source>
</evidence>